<evidence type="ECO:0000256" key="18">
    <source>
        <dbReference type="ARBA" id="ARBA00022989"/>
    </source>
</evidence>
<feature type="compositionally biased region" description="Basic and acidic residues" evidence="29">
    <location>
        <begin position="33"/>
        <end position="45"/>
    </location>
</feature>
<dbReference type="Gene3D" id="6.10.140.1790">
    <property type="match status" value="1"/>
</dbReference>
<dbReference type="FunFam" id="4.10.60.10:FF:000030">
    <property type="entry name" value="Branchpoint-bridging protein"/>
    <property type="match status" value="1"/>
</dbReference>
<evidence type="ECO:0000256" key="10">
    <source>
        <dbReference type="ARBA" id="ARBA00022692"/>
    </source>
</evidence>
<dbReference type="InterPro" id="IPR045071">
    <property type="entry name" value="BBP-like"/>
</dbReference>
<feature type="region of interest" description="Disordered" evidence="29">
    <location>
        <begin position="1"/>
        <end position="70"/>
    </location>
</feature>
<dbReference type="InterPro" id="IPR001878">
    <property type="entry name" value="Znf_CCHC"/>
</dbReference>
<evidence type="ECO:0000256" key="28">
    <source>
        <dbReference type="SAM" id="Coils"/>
    </source>
</evidence>
<dbReference type="SMART" id="SM00343">
    <property type="entry name" value="ZnF_C2HC"/>
    <property type="match status" value="2"/>
</dbReference>
<evidence type="ECO:0000256" key="21">
    <source>
        <dbReference type="ARBA" id="ARBA00023180"/>
    </source>
</evidence>
<feature type="compositionally biased region" description="Gly residues" evidence="29">
    <location>
        <begin position="455"/>
        <end position="465"/>
    </location>
</feature>
<dbReference type="PROSITE" id="PS50084">
    <property type="entry name" value="KH_TYPE_1"/>
    <property type="match status" value="1"/>
</dbReference>
<dbReference type="EMBL" id="CP023324">
    <property type="protein sequence ID" value="ATY63214.1"/>
    <property type="molecule type" value="Genomic_DNA"/>
</dbReference>
<comment type="similarity">
    <text evidence="6 27">Belongs to the peptidase M28 family.</text>
</comment>
<dbReference type="FunFam" id="3.30.1370.10:FF:000024">
    <property type="entry name" value="Branchpoint-bridging protein-like protein"/>
    <property type="match status" value="1"/>
</dbReference>
<evidence type="ECO:0000256" key="1">
    <source>
        <dbReference type="ARBA" id="ARBA00001947"/>
    </source>
</evidence>
<dbReference type="Gene3D" id="3.30.1370.10">
    <property type="entry name" value="K Homology domain, type 1"/>
    <property type="match status" value="1"/>
</dbReference>
<dbReference type="InterPro" id="IPR047086">
    <property type="entry name" value="SF1-HH_sf"/>
</dbReference>
<evidence type="ECO:0000256" key="26">
    <source>
        <dbReference type="PROSITE-ProRule" id="PRU00117"/>
    </source>
</evidence>
<keyword evidence="15 27" id="KW-0378">Hydrolase</keyword>
<dbReference type="PANTHER" id="PTHR11208:SF45">
    <property type="entry name" value="SPLICING FACTOR 1"/>
    <property type="match status" value="1"/>
</dbReference>
<keyword evidence="11 27" id="KW-0479">Metal-binding</keyword>
<dbReference type="Pfam" id="PF00098">
    <property type="entry name" value="zf-CCHC"/>
    <property type="match status" value="2"/>
</dbReference>
<feature type="compositionally biased region" description="Basic and acidic residues" evidence="29">
    <location>
        <begin position="223"/>
        <end position="233"/>
    </location>
</feature>
<keyword evidence="22" id="KW-0508">mRNA splicing</keyword>
<dbReference type="VEuPathDB" id="FungiDB:A9K55_009255"/>
<feature type="transmembrane region" description="Helical" evidence="30">
    <location>
        <begin position="1060"/>
        <end position="1081"/>
    </location>
</feature>
<evidence type="ECO:0000256" key="23">
    <source>
        <dbReference type="ARBA" id="ARBA00023242"/>
    </source>
</evidence>
<dbReference type="InterPro" id="IPR007484">
    <property type="entry name" value="Peptidase_M28"/>
</dbReference>
<evidence type="ECO:0000256" key="27">
    <source>
        <dbReference type="RuleBase" id="RU361240"/>
    </source>
</evidence>
<dbReference type="GO" id="GO:0000243">
    <property type="term" value="C:commitment complex"/>
    <property type="evidence" value="ECO:0007669"/>
    <property type="project" value="UniProtKB-ARBA"/>
</dbReference>
<feature type="transmembrane region" description="Helical" evidence="30">
    <location>
        <begin position="1126"/>
        <end position="1145"/>
    </location>
</feature>
<dbReference type="Gene3D" id="3.40.630.10">
    <property type="entry name" value="Zn peptidases"/>
    <property type="match status" value="1"/>
</dbReference>
<comment type="function">
    <text evidence="24">Necessary for the splicing of pre-mRNA. Has a role in the recognition of the branch site (5'-UACUAAC-3'), the pyrimidine tract and the 3'-splice site at the 3'-end of introns.</text>
</comment>
<accession>A0A2H4SJC9</accession>
<dbReference type="PROSITE" id="PS50158">
    <property type="entry name" value="ZF_CCHC"/>
    <property type="match status" value="2"/>
</dbReference>
<keyword evidence="17 26" id="KW-0694">RNA-binding</keyword>
<dbReference type="GO" id="GO:0005829">
    <property type="term" value="C:cytosol"/>
    <property type="evidence" value="ECO:0007669"/>
    <property type="project" value="UniProtKB-ARBA"/>
</dbReference>
<evidence type="ECO:0000256" key="25">
    <source>
        <dbReference type="PROSITE-ProRule" id="PRU00047"/>
    </source>
</evidence>
<evidence type="ECO:0000313" key="33">
    <source>
        <dbReference type="Proteomes" id="UP000323067"/>
    </source>
</evidence>
<evidence type="ECO:0000256" key="30">
    <source>
        <dbReference type="SAM" id="Phobius"/>
    </source>
</evidence>
<feature type="transmembrane region" description="Helical" evidence="30">
    <location>
        <begin position="1005"/>
        <end position="1028"/>
    </location>
</feature>
<dbReference type="InterPro" id="IPR048024">
    <property type="entry name" value="Fxna-like_M28_dom"/>
</dbReference>
<dbReference type="GO" id="GO:0048024">
    <property type="term" value="P:regulation of mRNA splicing, via spliceosome"/>
    <property type="evidence" value="ECO:0007669"/>
    <property type="project" value="TreeGrafter"/>
</dbReference>
<name>A0A2H4SJC9_CORMI</name>
<evidence type="ECO:0000256" key="14">
    <source>
        <dbReference type="ARBA" id="ARBA00022771"/>
    </source>
</evidence>
<evidence type="ECO:0000256" key="11">
    <source>
        <dbReference type="ARBA" id="ARBA00022723"/>
    </source>
</evidence>
<dbReference type="SUPFAM" id="SSF53187">
    <property type="entry name" value="Zn-dependent exopeptidases"/>
    <property type="match status" value="1"/>
</dbReference>
<comment type="function">
    <text evidence="2">May be involved in vacuolar sorting and osmoregulation.</text>
</comment>
<dbReference type="Proteomes" id="UP000323067">
    <property type="component" value="Chromosome vii"/>
</dbReference>
<dbReference type="GO" id="GO:0008270">
    <property type="term" value="F:zinc ion binding"/>
    <property type="evidence" value="ECO:0007669"/>
    <property type="project" value="UniProtKB-KW"/>
</dbReference>
<dbReference type="GO" id="GO:0005774">
    <property type="term" value="C:vacuolar membrane"/>
    <property type="evidence" value="ECO:0007669"/>
    <property type="project" value="UniProtKB-SubCell"/>
</dbReference>
<keyword evidence="14 25" id="KW-0863">Zinc-finger</keyword>
<feature type="region of interest" description="Disordered" evidence="29">
    <location>
        <begin position="344"/>
        <end position="365"/>
    </location>
</feature>
<feature type="transmembrane region" description="Helical" evidence="30">
    <location>
        <begin position="1152"/>
        <end position="1173"/>
    </location>
</feature>
<keyword evidence="28" id="KW-0175">Coiled coil</keyword>
<feature type="transmembrane region" description="Helical" evidence="30">
    <location>
        <begin position="1280"/>
        <end position="1305"/>
    </location>
</feature>
<evidence type="ECO:0000256" key="19">
    <source>
        <dbReference type="ARBA" id="ARBA00023049"/>
    </source>
</evidence>
<keyword evidence="19" id="KW-0482">Metalloprotease</keyword>
<feature type="transmembrane region" description="Helical" evidence="30">
    <location>
        <begin position="602"/>
        <end position="622"/>
    </location>
</feature>
<keyword evidence="13" id="KW-0677">Repeat</keyword>
<keyword evidence="23" id="KW-0539">Nucleus</keyword>
<dbReference type="SUPFAM" id="SSF54791">
    <property type="entry name" value="Eukaryotic type KH-domain (KH-domain type I)"/>
    <property type="match status" value="1"/>
</dbReference>
<dbReference type="CDD" id="cd02395">
    <property type="entry name" value="KH-I_BBP"/>
    <property type="match status" value="1"/>
</dbReference>
<feature type="compositionally biased region" description="Pro residues" evidence="29">
    <location>
        <begin position="537"/>
        <end position="576"/>
    </location>
</feature>
<feature type="region of interest" description="Disordered" evidence="29">
    <location>
        <begin position="377"/>
        <end position="585"/>
    </location>
</feature>
<comment type="cofactor">
    <cofactor evidence="1">
        <name>Zn(2+)</name>
        <dbReference type="ChEBI" id="CHEBI:29105"/>
    </cofactor>
</comment>
<comment type="subcellular location">
    <subcellularLocation>
        <location evidence="3">Nucleus</location>
    </subcellularLocation>
    <subcellularLocation>
        <location evidence="4">Vacuole membrane</location>
        <topology evidence="4">Multi-pass membrane protein</topology>
    </subcellularLocation>
</comment>
<evidence type="ECO:0000313" key="32">
    <source>
        <dbReference type="EMBL" id="ATY63214.1"/>
    </source>
</evidence>
<evidence type="ECO:0000256" key="15">
    <source>
        <dbReference type="ARBA" id="ARBA00022801"/>
    </source>
</evidence>
<feature type="coiled-coil region" evidence="28">
    <location>
        <begin position="248"/>
        <end position="300"/>
    </location>
</feature>
<evidence type="ECO:0000256" key="5">
    <source>
        <dbReference type="ARBA" id="ARBA00010382"/>
    </source>
</evidence>
<evidence type="ECO:0000256" key="16">
    <source>
        <dbReference type="ARBA" id="ARBA00022833"/>
    </source>
</evidence>
<dbReference type="InterPro" id="IPR053975">
    <property type="entry name" value="PFF1_C"/>
</dbReference>
<gene>
    <name evidence="32" type="ORF">A9K55_009255</name>
</gene>
<dbReference type="SMART" id="SM00322">
    <property type="entry name" value="KH"/>
    <property type="match status" value="1"/>
</dbReference>
<dbReference type="VEuPathDB" id="FungiDB:CCM_09012"/>
<feature type="region of interest" description="Disordered" evidence="29">
    <location>
        <begin position="217"/>
        <end position="239"/>
    </location>
</feature>
<evidence type="ECO:0000256" key="22">
    <source>
        <dbReference type="ARBA" id="ARBA00023187"/>
    </source>
</evidence>
<feature type="compositionally biased region" description="Gly residues" evidence="29">
    <location>
        <begin position="484"/>
        <end position="501"/>
    </location>
</feature>
<evidence type="ECO:0000256" key="7">
    <source>
        <dbReference type="ARBA" id="ARBA00022554"/>
    </source>
</evidence>
<protein>
    <recommendedName>
        <fullName evidence="27">Peptide hydrolase</fullName>
        <ecNumber evidence="27">3.4.-.-</ecNumber>
    </recommendedName>
</protein>
<dbReference type="GO" id="GO:0003729">
    <property type="term" value="F:mRNA binding"/>
    <property type="evidence" value="ECO:0007669"/>
    <property type="project" value="TreeGrafter"/>
</dbReference>
<keyword evidence="21" id="KW-0325">Glycoprotein</keyword>
<dbReference type="SUPFAM" id="SSF57756">
    <property type="entry name" value="Retrovirus zinc finger-like domains"/>
    <property type="match status" value="1"/>
</dbReference>
<evidence type="ECO:0000256" key="4">
    <source>
        <dbReference type="ARBA" id="ARBA00004128"/>
    </source>
</evidence>
<dbReference type="Pfam" id="PF04389">
    <property type="entry name" value="Peptidase_M28"/>
    <property type="match status" value="1"/>
</dbReference>
<evidence type="ECO:0000256" key="12">
    <source>
        <dbReference type="ARBA" id="ARBA00022728"/>
    </source>
</evidence>
<dbReference type="GO" id="GO:0008237">
    <property type="term" value="F:metallopeptidase activity"/>
    <property type="evidence" value="ECO:0007669"/>
    <property type="project" value="UniProtKB-KW"/>
</dbReference>
<dbReference type="InterPro" id="IPR032570">
    <property type="entry name" value="SF1-HH"/>
</dbReference>
<keyword evidence="9 27" id="KW-0645">Protease</keyword>
<sequence>MSWRSQGITGSNNIPLGSRRRFGDDGDGDGDATPDRDLKRGRDPEPQSAAPSGPRQRKKRNRWGDASENKAAGLINLPTAITAAMTSEQLEAYTLHLRIEEISQKLRIDDVVPADGDRSPSPAPQYDNHGRRVNTREYRYRKKLEDERHKLIEKAMKTIPNYHPPQDYRRPTKTQEKVYVPVNDYPEINFTHQVGLLIGPRGNTLKKMETESGAKIAIRGKGSVKEGKGRSDAAHSSNQEEDLHCLVMADTEDKINKAKQLIHNVIETAASTPENQNELKRNQLRELAALNGTLRDDENQACQNCGKIGHRKYDCPEKQNFTASIICRVCGNAGHMARDCPDRQRGASWRNDGARPATGRVGAGDGIDREYEQLMQELGGGSGPPARLEAGPGGGEEGGDARPWQRAAPSGGPAPWRSRRDDREPGNGPPSGPSGGPAPWARDRGRGQDNQGDGWYDGGRGGAGGAPPWQQQQQQPAYGQQDTGYGGYAGYAGYGGYGAAPGMGAPPGMPDNGSGLDAPPGLAGLSSLIQQYSGGAAPPPPPPGEGPPPPPGPPTDQPPPPPPPAPRKPLPTPAPDPTVSSDPSPLPCNVMVSFNPVAFRPWPVFFWTTVTYLAIFIPLLYVHETVPAVPKEKALPAGVNLADAWIDLQRITGLYHPYNSHANDDVREYLARRAKQILDQNKIPYTVEKSGGRVWNADLRTIDDARATADRTPGVTLFDDNISNATFITESTVKGRNAGTQTGQYFEGTNFYAYIHGKEDPEGEWWNSEDAAETFRGKGGVLVNCHYDSVATAYGATDDGMACITLLQLLSHYSTEGNQPKHGIVLLFNNGEEDGLLGAIAFGYSPLRQFCHTFVNLEGAGAGGRAMLFRTTDLEVAKAYGSSPHPFGSVIAADAFEAGVIRSGTDYQIFADHYGQRGMDIAFYEPRSRYHTEDDDARHASPSSIWHMLSAALSSTKSLSDTTGTLFHGDRGDGRSDLVQNGRPTRGVWFDFFGSAWATLALRGLFAWTLTLLIATPLILFIVTVLLIKQDKYYFFASSTEANSGVSDGLLSLNGWRGLFRFPFALVVACTLTFGSIRLVGKVNPLIIYSSSYAVWAMSISIFYSSFWLIMRGSSYVRPSALHRGYSLMWLFVITWAFQIFVAVCEDRLHVGAFYFAAFFHTGVFLAVLISLLELFALPSKSAFARQVQEADPPTNHVGGSDAEDEEDNDAEEEATETTPLINNEEGNVEADAADQPTFATTYRRRTEPPGDVNVSKPTPALTPYANEQSWSSRLPSWTWFIQLLVLAPIHLIIIGNTALVQTSAMAQTSVDGSDKLLPLLAVGSLTVLLFLPLTPFIHRVNHPLPTFLFLAFIGTLIYNLSAFPFSSNYRFKYFFQQIIDVDLNTNEVSVYGIPEYTRGIIEALPGAAGKSIDCKSTESRVGVCVYDGSAQAPDVAPGFEMRDLVTIKASTSSDGKSINLQLDAIDTRTCSISFSSPVASFAVENAAPIEKRPSGGVTDVRLWRRRWEGPWNVTLQLGGSRGFSSDANDGAEDTLASEELKTRDDPFEITASCSWSDVNVASTIPAFTEFKRYAPRWAVLSKYSVGLVDVKKSVKV</sequence>
<feature type="domain" description="CCHC-type" evidence="31">
    <location>
        <begin position="327"/>
        <end position="342"/>
    </location>
</feature>
<dbReference type="EC" id="3.4.-.-" evidence="27"/>
<evidence type="ECO:0000256" key="9">
    <source>
        <dbReference type="ARBA" id="ARBA00022670"/>
    </source>
</evidence>
<evidence type="ECO:0000256" key="2">
    <source>
        <dbReference type="ARBA" id="ARBA00003273"/>
    </source>
</evidence>
<dbReference type="InterPro" id="IPR055256">
    <property type="entry name" value="KH_1_KHDC4/BBP-like"/>
</dbReference>
<evidence type="ECO:0000256" key="17">
    <source>
        <dbReference type="ARBA" id="ARBA00022884"/>
    </source>
</evidence>
<feature type="transmembrane region" description="Helical" evidence="30">
    <location>
        <begin position="1345"/>
        <end position="1366"/>
    </location>
</feature>
<keyword evidence="18 30" id="KW-1133">Transmembrane helix</keyword>
<feature type="compositionally biased region" description="Low complexity" evidence="29">
    <location>
        <begin position="466"/>
        <end position="482"/>
    </location>
</feature>
<comment type="similarity">
    <text evidence="5">Belongs to the BBP/SF1 family.</text>
</comment>
<dbReference type="InterPro" id="IPR053976">
    <property type="entry name" value="PFF1_TM"/>
</dbReference>
<evidence type="ECO:0000256" key="13">
    <source>
        <dbReference type="ARBA" id="ARBA00022737"/>
    </source>
</evidence>
<organism evidence="32 33">
    <name type="scientific">Cordyceps militaris</name>
    <name type="common">Caterpillar fungus</name>
    <name type="synonym">Clavaria militaris</name>
    <dbReference type="NCBI Taxonomy" id="73501"/>
    <lineage>
        <taxon>Eukaryota</taxon>
        <taxon>Fungi</taxon>
        <taxon>Dikarya</taxon>
        <taxon>Ascomycota</taxon>
        <taxon>Pezizomycotina</taxon>
        <taxon>Sordariomycetes</taxon>
        <taxon>Hypocreomycetidae</taxon>
        <taxon>Hypocreales</taxon>
        <taxon>Cordycipitaceae</taxon>
        <taxon>Cordyceps</taxon>
    </lineage>
</organism>
<keyword evidence="10 30" id="KW-0812">Transmembrane</keyword>
<feature type="transmembrane region" description="Helical" evidence="30">
    <location>
        <begin position="1093"/>
        <end position="1111"/>
    </location>
</feature>
<keyword evidence="8" id="KW-0507">mRNA processing</keyword>
<keyword evidence="7" id="KW-0926">Vacuole</keyword>
<feature type="domain" description="CCHC-type" evidence="31">
    <location>
        <begin position="302"/>
        <end position="317"/>
    </location>
</feature>
<dbReference type="GO" id="GO:0006508">
    <property type="term" value="P:proteolysis"/>
    <property type="evidence" value="ECO:0007669"/>
    <property type="project" value="UniProtKB-KW"/>
</dbReference>
<evidence type="ECO:0000256" key="8">
    <source>
        <dbReference type="ARBA" id="ARBA00022664"/>
    </source>
</evidence>
<evidence type="ECO:0000256" key="3">
    <source>
        <dbReference type="ARBA" id="ARBA00004123"/>
    </source>
</evidence>
<keyword evidence="12" id="KW-0747">Spliceosome</keyword>
<evidence type="ECO:0000259" key="31">
    <source>
        <dbReference type="PROSITE" id="PS50158"/>
    </source>
</evidence>
<keyword evidence="20 30" id="KW-0472">Membrane</keyword>
<dbReference type="CDD" id="cd03875">
    <property type="entry name" value="M28_Fxna_like"/>
    <property type="match status" value="1"/>
</dbReference>
<reference evidence="32 33" key="1">
    <citation type="journal article" date="2017" name="BMC Genomics">
        <title>Chromosome level assembly and secondary metabolite potential of the parasitic fungus Cordyceps militaris.</title>
        <authorList>
            <person name="Kramer G.J."/>
            <person name="Nodwell J.R."/>
        </authorList>
    </citation>
    <scope>NUCLEOTIDE SEQUENCE [LARGE SCALE GENOMIC DNA]</scope>
    <source>
        <strain evidence="32 33">ATCC 34164</strain>
    </source>
</reference>
<dbReference type="Pfam" id="PF16275">
    <property type="entry name" value="SF1-HH"/>
    <property type="match status" value="1"/>
</dbReference>
<dbReference type="PANTHER" id="PTHR11208">
    <property type="entry name" value="RNA-BINDING PROTEIN RELATED"/>
    <property type="match status" value="1"/>
</dbReference>
<evidence type="ECO:0000256" key="6">
    <source>
        <dbReference type="ARBA" id="ARBA00010918"/>
    </source>
</evidence>
<dbReference type="Pfam" id="PF22250">
    <property type="entry name" value="PFF1_C"/>
    <property type="match status" value="1"/>
</dbReference>
<feature type="compositionally biased region" description="Polar residues" evidence="29">
    <location>
        <begin position="1"/>
        <end position="15"/>
    </location>
</feature>
<dbReference type="InterPro" id="IPR004087">
    <property type="entry name" value="KH_dom"/>
</dbReference>
<dbReference type="InterPro" id="IPR036612">
    <property type="entry name" value="KH_dom_type_1_sf"/>
</dbReference>
<dbReference type="Pfam" id="PF22675">
    <property type="entry name" value="KH-I_KHDC4-BBP"/>
    <property type="match status" value="1"/>
</dbReference>
<dbReference type="InterPro" id="IPR036875">
    <property type="entry name" value="Znf_CCHC_sf"/>
</dbReference>
<dbReference type="Pfam" id="PF22251">
    <property type="entry name" value="PFF1_TM"/>
    <property type="match status" value="1"/>
</dbReference>
<dbReference type="OrthoDB" id="76293at2759"/>
<feature type="compositionally biased region" description="Acidic residues" evidence="29">
    <location>
        <begin position="1202"/>
        <end position="1216"/>
    </location>
</feature>
<dbReference type="FunFam" id="3.40.630.10:FF:000057">
    <property type="entry name" value="Vacuolar membrane protease"/>
    <property type="match status" value="1"/>
</dbReference>
<dbReference type="GO" id="GO:0000398">
    <property type="term" value="P:mRNA splicing, via spliceosome"/>
    <property type="evidence" value="ECO:0007669"/>
    <property type="project" value="UniProtKB-ARBA"/>
</dbReference>
<keyword evidence="16 27" id="KW-0862">Zinc</keyword>
<proteinExistence type="inferred from homology"/>
<evidence type="ECO:0000256" key="20">
    <source>
        <dbReference type="ARBA" id="ARBA00023136"/>
    </source>
</evidence>
<dbReference type="Gene3D" id="4.10.60.10">
    <property type="entry name" value="Zinc finger, CCHC-type"/>
    <property type="match status" value="1"/>
</dbReference>
<evidence type="ECO:0000256" key="29">
    <source>
        <dbReference type="SAM" id="MobiDB-lite"/>
    </source>
</evidence>
<feature type="region of interest" description="Disordered" evidence="29">
    <location>
        <begin position="1188"/>
        <end position="1260"/>
    </location>
</feature>
<feature type="transmembrane region" description="Helical" evidence="30">
    <location>
        <begin position="1317"/>
        <end position="1339"/>
    </location>
</feature>
<evidence type="ECO:0000256" key="24">
    <source>
        <dbReference type="ARBA" id="ARBA00053279"/>
    </source>
</evidence>